<dbReference type="CDD" id="cd00118">
    <property type="entry name" value="LysM"/>
    <property type="match status" value="2"/>
</dbReference>
<dbReference type="Pfam" id="PF01476">
    <property type="entry name" value="LysM"/>
    <property type="match status" value="2"/>
</dbReference>
<dbReference type="InterPro" id="IPR023346">
    <property type="entry name" value="Lysozyme-like_dom_sf"/>
</dbReference>
<evidence type="ECO:0000256" key="1">
    <source>
        <dbReference type="ARBA" id="ARBA00007734"/>
    </source>
</evidence>
<accession>A0ABU2YCH7</accession>
<dbReference type="SMART" id="SM00257">
    <property type="entry name" value="LysM"/>
    <property type="match status" value="2"/>
</dbReference>
<dbReference type="CDD" id="cd16894">
    <property type="entry name" value="MltD-like"/>
    <property type="match status" value="1"/>
</dbReference>
<evidence type="ECO:0000313" key="5">
    <source>
        <dbReference type="Proteomes" id="UP001254488"/>
    </source>
</evidence>
<comment type="similarity">
    <text evidence="1">Belongs to the transglycosylase Slt family.</text>
</comment>
<feature type="signal peptide" evidence="2">
    <location>
        <begin position="1"/>
        <end position="18"/>
    </location>
</feature>
<keyword evidence="2" id="KW-0732">Signal</keyword>
<dbReference type="InterPro" id="IPR000189">
    <property type="entry name" value="Transglyc_AS"/>
</dbReference>
<evidence type="ECO:0000256" key="2">
    <source>
        <dbReference type="SAM" id="SignalP"/>
    </source>
</evidence>
<reference evidence="4 5" key="1">
    <citation type="submission" date="2023-09" db="EMBL/GenBank/DDBJ databases">
        <authorList>
            <person name="Rey-Velasco X."/>
        </authorList>
    </citation>
    <scope>NUCLEOTIDE SEQUENCE [LARGE SCALE GENOMIC DNA]</scope>
    <source>
        <strain evidence="4 5">W242</strain>
    </source>
</reference>
<feature type="domain" description="LysM" evidence="3">
    <location>
        <begin position="405"/>
        <end position="448"/>
    </location>
</feature>
<dbReference type="Gene3D" id="1.10.530.10">
    <property type="match status" value="1"/>
</dbReference>
<sequence length="518" mass="58491">MKNSILLICLAISTSFFAQETEPIDSIKKVQVQIVDSITVTNTDTDLPQVSTISSVKDSLVFKLEDLAIARKIDSAWLNELYNSDRFEEMYGTILSEDYQPEAYEELPTEVLKQRLEALDARTPFTVEYNPSLESVIKGYLKNRRSSMAKLMALSDYYFPMFEEEMARHGLPLEMKYLAIVESALDPRAESRVGATGLWQFMFATGKMFGLDVNSYVDERSDPIMATAAAAKYLKSLHKSLGDWDLALAAYNSGPGNVSKAIRRSGGRTNYWNIRANLPRETAGYVPAFLATMYIFEYAKEHGFKSNGPQIPYIATDTIRVKKRISLPQVAEVVNLNIDELRFLNPSYKLDIIPVVENENYTLRLPVDAVGKFLTHENAIYAYAEKEFNKREKPLPGLFDQSDRIRYRVRSGDYLGKIANKYGVSVSQIKRWNGLRSNRLKIGQRLTIHPKRPVKSKSNTTKVASNNSNIKTYTVKSGDSLWSISQKFPGVSVNNLKSWNGISSNKLKPGMVIKVQKG</sequence>
<evidence type="ECO:0000313" key="4">
    <source>
        <dbReference type="EMBL" id="MDT0555581.1"/>
    </source>
</evidence>
<dbReference type="Proteomes" id="UP001254488">
    <property type="component" value="Unassembled WGS sequence"/>
</dbReference>
<feature type="domain" description="LysM" evidence="3">
    <location>
        <begin position="471"/>
        <end position="515"/>
    </location>
</feature>
<dbReference type="PANTHER" id="PTHR33734:SF22">
    <property type="entry name" value="MEMBRANE-BOUND LYTIC MUREIN TRANSGLYCOSYLASE D"/>
    <property type="match status" value="1"/>
</dbReference>
<dbReference type="PANTHER" id="PTHR33734">
    <property type="entry name" value="LYSM DOMAIN-CONTAINING GPI-ANCHORED PROTEIN 2"/>
    <property type="match status" value="1"/>
</dbReference>
<organism evidence="4 5">
    <name type="scientific">Patiriisocius hiemis</name>
    <dbReference type="NCBI Taxonomy" id="3075604"/>
    <lineage>
        <taxon>Bacteria</taxon>
        <taxon>Pseudomonadati</taxon>
        <taxon>Bacteroidota</taxon>
        <taxon>Flavobacteriia</taxon>
        <taxon>Flavobacteriales</taxon>
        <taxon>Flavobacteriaceae</taxon>
        <taxon>Patiriisocius</taxon>
    </lineage>
</organism>
<dbReference type="PROSITE" id="PS00922">
    <property type="entry name" value="TRANSGLYCOSYLASE"/>
    <property type="match status" value="1"/>
</dbReference>
<dbReference type="EMBL" id="JAVRHZ010000002">
    <property type="protein sequence ID" value="MDT0555581.1"/>
    <property type="molecule type" value="Genomic_DNA"/>
</dbReference>
<keyword evidence="5" id="KW-1185">Reference proteome</keyword>
<dbReference type="Gene3D" id="3.10.350.10">
    <property type="entry name" value="LysM domain"/>
    <property type="match status" value="2"/>
</dbReference>
<proteinExistence type="inferred from homology"/>
<evidence type="ECO:0000259" key="3">
    <source>
        <dbReference type="PROSITE" id="PS51782"/>
    </source>
</evidence>
<dbReference type="InterPro" id="IPR008258">
    <property type="entry name" value="Transglycosylase_SLT_dom_1"/>
</dbReference>
<dbReference type="Pfam" id="PF01464">
    <property type="entry name" value="SLT"/>
    <property type="match status" value="1"/>
</dbReference>
<protein>
    <submittedName>
        <fullName evidence="4">LysM peptidoglycan-binding domain-containing protein</fullName>
    </submittedName>
</protein>
<name>A0ABU2YCH7_9FLAO</name>
<dbReference type="SUPFAM" id="SSF54106">
    <property type="entry name" value="LysM domain"/>
    <property type="match status" value="2"/>
</dbReference>
<gene>
    <name evidence="4" type="ORF">RM538_06165</name>
</gene>
<feature type="chain" id="PRO_5045410767" evidence="2">
    <location>
        <begin position="19"/>
        <end position="518"/>
    </location>
</feature>
<comment type="caution">
    <text evidence="4">The sequence shown here is derived from an EMBL/GenBank/DDBJ whole genome shotgun (WGS) entry which is preliminary data.</text>
</comment>
<dbReference type="InterPro" id="IPR036779">
    <property type="entry name" value="LysM_dom_sf"/>
</dbReference>
<dbReference type="RefSeq" id="WP_311332531.1">
    <property type="nucleotide sequence ID" value="NZ_JAVRHZ010000002.1"/>
</dbReference>
<dbReference type="InterPro" id="IPR018392">
    <property type="entry name" value="LysM"/>
</dbReference>
<dbReference type="SUPFAM" id="SSF53955">
    <property type="entry name" value="Lysozyme-like"/>
    <property type="match status" value="1"/>
</dbReference>
<dbReference type="PROSITE" id="PS51782">
    <property type="entry name" value="LYSM"/>
    <property type="match status" value="2"/>
</dbReference>